<sequence>MASLQILDATLREGEQHPGVRFNAQDKIHLLHLLEDFNVDLIEVGHPGISAEDEAICREVADAAKRAQILMHARAVPEEVRAVHRANGDWVGIWSSINDCSLEAKFGGKSREQVKTQVITAIQEAKRFSLKVRFTLEDASRTRRSDLYWLGKVAVEAGADRISLADTTGVWEPRECEDIVRWAVNELHHDIEVHLHNDFGLALANAWAAIDAGASVIDASVLGIGERTGIVDLLQLAVLLQEKKREHHFPLTKIPVLSHAVQWVTGYRPDHLRPVVGKNAFTHTAKYHVQAVQKTPRSYEPYPPERIGRVRTLSPERPPLKEAILPISLRTGEPFEKGASELQFHRDGPGTRWVVLDHRVDPRSTLYVIQRTFTGNAIDNHVDRHTHHCDSVFIFWGEALDGTGLTCCVELGAEKQIVHSPASIFIPAGVEHTYYYIEGKGTYTNIVLSPEYNQSLMM</sequence>
<keyword evidence="1 2" id="KW-0808">Transferase</keyword>
<dbReference type="InterPro" id="IPR000891">
    <property type="entry name" value="PYR_CT"/>
</dbReference>
<dbReference type="RefSeq" id="WP_091741187.1">
    <property type="nucleotide sequence ID" value="NZ_FNNQ01000012.1"/>
</dbReference>
<dbReference type="Gene3D" id="4.10.430.20">
    <property type="match status" value="1"/>
</dbReference>
<gene>
    <name evidence="4" type="ORF">SAMN05444487_11238</name>
</gene>
<protein>
    <submittedName>
        <fullName evidence="4">2-isopropylmalate synthase</fullName>
    </submittedName>
</protein>
<dbReference type="Pfam" id="PF22617">
    <property type="entry name" value="HCS_D2"/>
    <property type="match status" value="1"/>
</dbReference>
<dbReference type="PANTHER" id="PTHR42880">
    <property type="entry name" value="HOMOCITRATE SYNTHASE"/>
    <property type="match status" value="1"/>
</dbReference>
<evidence type="ECO:0000256" key="1">
    <source>
        <dbReference type="ARBA" id="ARBA00022679"/>
    </source>
</evidence>
<dbReference type="PANTHER" id="PTHR42880:SF1">
    <property type="entry name" value="ISOPROPYLMALATE_HOMOCITRATE_CITRAMALATE SYNTHASE FAMILY PROTEIN"/>
    <property type="match status" value="1"/>
</dbReference>
<dbReference type="InterPro" id="IPR013785">
    <property type="entry name" value="Aldolase_TIM"/>
</dbReference>
<organism evidence="4 5">
    <name type="scientific">Marininema mesophilum</name>
    <dbReference type="NCBI Taxonomy" id="1048340"/>
    <lineage>
        <taxon>Bacteria</taxon>
        <taxon>Bacillati</taxon>
        <taxon>Bacillota</taxon>
        <taxon>Bacilli</taxon>
        <taxon>Bacillales</taxon>
        <taxon>Thermoactinomycetaceae</taxon>
        <taxon>Marininema</taxon>
    </lineage>
</organism>
<proteinExistence type="inferred from homology"/>
<dbReference type="GO" id="GO:0019752">
    <property type="term" value="P:carboxylic acid metabolic process"/>
    <property type="evidence" value="ECO:0007669"/>
    <property type="project" value="InterPro"/>
</dbReference>
<dbReference type="Pfam" id="PF00682">
    <property type="entry name" value="HMGL-like"/>
    <property type="match status" value="1"/>
</dbReference>
<feature type="domain" description="Pyruvate carboxyltransferase" evidence="3">
    <location>
        <begin position="4"/>
        <end position="255"/>
    </location>
</feature>
<dbReference type="InterPro" id="IPR002034">
    <property type="entry name" value="AIPM/Hcit_synth_CS"/>
</dbReference>
<comment type="similarity">
    <text evidence="2">Belongs to the alpha-IPM synthase/homocitrate synthase family.</text>
</comment>
<dbReference type="AlphaFoldDB" id="A0A1H2ZY45"/>
<accession>A0A1H2ZY45</accession>
<evidence type="ECO:0000259" key="3">
    <source>
        <dbReference type="PROSITE" id="PS50991"/>
    </source>
</evidence>
<dbReference type="STRING" id="1048340.SAMN05444487_11238"/>
<dbReference type="OrthoDB" id="9804858at2"/>
<evidence type="ECO:0000313" key="5">
    <source>
        <dbReference type="Proteomes" id="UP000198534"/>
    </source>
</evidence>
<reference evidence="4 5" key="1">
    <citation type="submission" date="2016-10" db="EMBL/GenBank/DDBJ databases">
        <authorList>
            <person name="de Groot N.N."/>
        </authorList>
    </citation>
    <scope>NUCLEOTIDE SEQUENCE [LARGE SCALE GENOMIC DNA]</scope>
    <source>
        <strain evidence="4 5">DSM 45610</strain>
    </source>
</reference>
<dbReference type="PROSITE" id="PS50991">
    <property type="entry name" value="PYR_CT"/>
    <property type="match status" value="1"/>
</dbReference>
<dbReference type="InterPro" id="IPR054691">
    <property type="entry name" value="LeuA/HCS_post-cat"/>
</dbReference>
<evidence type="ECO:0000256" key="2">
    <source>
        <dbReference type="RuleBase" id="RU003523"/>
    </source>
</evidence>
<dbReference type="GO" id="GO:0046912">
    <property type="term" value="F:acyltransferase activity, acyl groups converted into alkyl on transfer"/>
    <property type="evidence" value="ECO:0007669"/>
    <property type="project" value="InterPro"/>
</dbReference>
<dbReference type="SUPFAM" id="SSF51569">
    <property type="entry name" value="Aldolase"/>
    <property type="match status" value="1"/>
</dbReference>
<dbReference type="Proteomes" id="UP000198534">
    <property type="component" value="Unassembled WGS sequence"/>
</dbReference>
<dbReference type="PROSITE" id="PS00815">
    <property type="entry name" value="AIPM_HOMOCIT_SYNTH_1"/>
    <property type="match status" value="1"/>
</dbReference>
<evidence type="ECO:0000313" key="4">
    <source>
        <dbReference type="EMBL" id="SDX21858.1"/>
    </source>
</evidence>
<dbReference type="PROSITE" id="PS00816">
    <property type="entry name" value="AIPM_HOMOCIT_SYNTH_2"/>
    <property type="match status" value="1"/>
</dbReference>
<keyword evidence="5" id="KW-1185">Reference proteome</keyword>
<dbReference type="Gene3D" id="3.20.20.70">
    <property type="entry name" value="Aldolase class I"/>
    <property type="match status" value="1"/>
</dbReference>
<name>A0A1H2ZY45_9BACL</name>
<dbReference type="EMBL" id="FNNQ01000012">
    <property type="protein sequence ID" value="SDX21858.1"/>
    <property type="molecule type" value="Genomic_DNA"/>
</dbReference>